<evidence type="ECO:0000256" key="8">
    <source>
        <dbReference type="SAM" id="Phobius"/>
    </source>
</evidence>
<dbReference type="InterPro" id="IPR007016">
    <property type="entry name" value="O-antigen_ligase-rel_domated"/>
</dbReference>
<evidence type="ECO:0000313" key="13">
    <source>
        <dbReference type="Proteomes" id="UP001058003"/>
    </source>
</evidence>
<gene>
    <name evidence="12" type="ORF">Daura_11880</name>
</gene>
<dbReference type="PANTHER" id="PTHR37422:SF23">
    <property type="entry name" value="TEICHURONIC ACID BIOSYNTHESIS PROTEIN TUAE"/>
    <property type="match status" value="1"/>
</dbReference>
<keyword evidence="3 12" id="KW-0808">Transferase</keyword>
<keyword evidence="13" id="KW-1185">Reference proteome</keyword>
<dbReference type="GO" id="GO:0016020">
    <property type="term" value="C:membrane"/>
    <property type="evidence" value="ECO:0007669"/>
    <property type="project" value="UniProtKB-SubCell"/>
</dbReference>
<dbReference type="InterPro" id="IPR001296">
    <property type="entry name" value="Glyco_trans_1"/>
</dbReference>
<feature type="transmembrane region" description="Helical" evidence="8">
    <location>
        <begin position="265"/>
        <end position="282"/>
    </location>
</feature>
<dbReference type="Proteomes" id="UP001058003">
    <property type="component" value="Chromosome"/>
</dbReference>
<evidence type="ECO:0000256" key="2">
    <source>
        <dbReference type="ARBA" id="ARBA00022676"/>
    </source>
</evidence>
<dbReference type="Pfam" id="PF13579">
    <property type="entry name" value="Glyco_trans_4_4"/>
    <property type="match status" value="1"/>
</dbReference>
<evidence type="ECO:0000259" key="10">
    <source>
        <dbReference type="Pfam" id="PF04932"/>
    </source>
</evidence>
<evidence type="ECO:0000256" key="7">
    <source>
        <dbReference type="SAM" id="MobiDB-lite"/>
    </source>
</evidence>
<dbReference type="SUPFAM" id="SSF53756">
    <property type="entry name" value="UDP-Glycosyltransferase/glycogen phosphorylase"/>
    <property type="match status" value="1"/>
</dbReference>
<feature type="transmembrane region" description="Helical" evidence="8">
    <location>
        <begin position="399"/>
        <end position="423"/>
    </location>
</feature>
<feature type="transmembrane region" description="Helical" evidence="8">
    <location>
        <begin position="475"/>
        <end position="492"/>
    </location>
</feature>
<dbReference type="EC" id="2.4.-.-" evidence="12"/>
<comment type="subcellular location">
    <subcellularLocation>
        <location evidence="1">Membrane</location>
        <topology evidence="1">Multi-pass membrane protein</topology>
    </subcellularLocation>
</comment>
<sequence>MNDTTRTVSPRDRWIRPVDLTLYVLLAALLLLVLSEAWLNGVLLETPSASYGTVPPTTWPRVLKNALYLALLAAAALKYTLSRRWRSLLTGADAALVVLAVVLVLAGLASDSPLPLIAKGMFVYLRGAIVFYAWRALRPGPAAVRRFLLALSPVIAVHVLAAIAQFAFGWPAYSMFGWTDTTWFTINRAQGVFRHPNDIGHLIALALLGLAAYLAVRPRRRPLLWGAVLLLGLGLAASQSRESMLAVMAGLVVVALVNRVRVAPVAGVALVVVATAALPLLVTPSNRAEWNRRFAGVVNAVEAPSGYREGEAPAPAPTCDKPEGCQAEPVPPPAEREIRILYARQAAKLWVHRPLLGYGTGQFGGYVAYQNNPHWNENPRFGPGGFNLHGFYTETVDSFWIHLGVETGALGALAYLAWLFLLCRPLLRQARRRPDPAAGRQARRRAPPAVYAWAVASVAASVLIAFLAIALEDPLFPALLFTVLGIAWTLGVPEAGRGRTRAPGEPLRVGMVIISEYEANARVRREAEALAARGDDVTVLALDRTGAPRVEMIDGVRVVHLRVRKYRGDSTLAYVQLYGAFFVAATWWLIRRPRAFDLVHAHTMPEAVVFAAAAQKLAGVPILLDVHDLTYQLFASKFRDRGLIMRGIKLSTRAALAFADEVLTVHEPYAETVRTLTGRRITIVLNSADERLFPPRPYRAPAPGQVLFSYHGLIAPRHGLDNVVEALAALRREIPHARLQVLGSGDGLAPLRARVADLGLHDAVTLPDGVVPITAIPPALEHVTCGVVPSRLDPWTNEVLPTKLLEYASLGIPVITFRNHVIARYFPDDAVTYVDPATPETLLAAMRLLATNPALAADRADRASAVMRDLCWSSQRPVYLALIDRMTGNAPATGPLPPSGVPTPRHPSSTAPSPEPTLVPAQRTRPTHDPAPANDGL</sequence>
<feature type="region of interest" description="Disordered" evidence="7">
    <location>
        <begin position="890"/>
        <end position="937"/>
    </location>
</feature>
<feature type="domain" description="O-antigen ligase-related" evidence="10">
    <location>
        <begin position="227"/>
        <end position="416"/>
    </location>
</feature>
<evidence type="ECO:0000256" key="1">
    <source>
        <dbReference type="ARBA" id="ARBA00004141"/>
    </source>
</evidence>
<evidence type="ECO:0000259" key="9">
    <source>
        <dbReference type="Pfam" id="PF00534"/>
    </source>
</evidence>
<feature type="domain" description="Glycosyltransferase subfamily 4-like N-terminal" evidence="11">
    <location>
        <begin position="520"/>
        <end position="684"/>
    </location>
</feature>
<feature type="transmembrane region" description="Helical" evidence="8">
    <location>
        <begin position="88"/>
        <end position="110"/>
    </location>
</feature>
<feature type="transmembrane region" description="Helical" evidence="8">
    <location>
        <begin position="223"/>
        <end position="238"/>
    </location>
</feature>
<feature type="transmembrane region" description="Helical" evidence="8">
    <location>
        <begin position="20"/>
        <end position="42"/>
    </location>
</feature>
<evidence type="ECO:0000313" key="12">
    <source>
        <dbReference type="EMBL" id="UWZ56808.1"/>
    </source>
</evidence>
<name>A0A9Q9IL13_9ACTN</name>
<feature type="compositionally biased region" description="Pro residues" evidence="7">
    <location>
        <begin position="894"/>
        <end position="905"/>
    </location>
</feature>
<feature type="transmembrane region" description="Helical" evidence="8">
    <location>
        <begin position="116"/>
        <end position="135"/>
    </location>
</feature>
<proteinExistence type="predicted"/>
<dbReference type="RefSeq" id="WP_033361109.1">
    <property type="nucleotide sequence ID" value="NZ_CP073767.1"/>
</dbReference>
<feature type="region of interest" description="Disordered" evidence="7">
    <location>
        <begin position="307"/>
        <end position="331"/>
    </location>
</feature>
<evidence type="ECO:0000256" key="3">
    <source>
        <dbReference type="ARBA" id="ARBA00022679"/>
    </source>
</evidence>
<evidence type="ECO:0000256" key="4">
    <source>
        <dbReference type="ARBA" id="ARBA00022692"/>
    </source>
</evidence>
<protein>
    <submittedName>
        <fullName evidence="12">Glycosyltransferase</fullName>
        <ecNumber evidence="12">2.4.-.-</ecNumber>
    </submittedName>
</protein>
<dbReference type="EMBL" id="CP073767">
    <property type="protein sequence ID" value="UWZ56808.1"/>
    <property type="molecule type" value="Genomic_DNA"/>
</dbReference>
<dbReference type="Pfam" id="PF00534">
    <property type="entry name" value="Glycos_transf_1"/>
    <property type="match status" value="1"/>
</dbReference>
<dbReference type="PANTHER" id="PTHR37422">
    <property type="entry name" value="TEICHURONIC ACID BIOSYNTHESIS PROTEIN TUAE"/>
    <property type="match status" value="1"/>
</dbReference>
<accession>A0A9Q9IL13</accession>
<feature type="transmembrane region" description="Helical" evidence="8">
    <location>
        <begin position="199"/>
        <end position="216"/>
    </location>
</feature>
<evidence type="ECO:0000256" key="5">
    <source>
        <dbReference type="ARBA" id="ARBA00022989"/>
    </source>
</evidence>
<feature type="transmembrane region" description="Helical" evidence="8">
    <location>
        <begin position="571"/>
        <end position="590"/>
    </location>
</feature>
<dbReference type="InterPro" id="IPR028098">
    <property type="entry name" value="Glyco_trans_4-like_N"/>
</dbReference>
<dbReference type="Gene3D" id="3.40.50.2000">
    <property type="entry name" value="Glycogen Phosphorylase B"/>
    <property type="match status" value="2"/>
</dbReference>
<feature type="domain" description="Glycosyl transferase family 1" evidence="9">
    <location>
        <begin position="707"/>
        <end position="862"/>
    </location>
</feature>
<feature type="transmembrane region" description="Helical" evidence="8">
    <location>
        <begin position="147"/>
        <end position="168"/>
    </location>
</feature>
<keyword evidence="4 8" id="KW-0812">Transmembrane</keyword>
<dbReference type="AlphaFoldDB" id="A0A9Q9IL13"/>
<feature type="transmembrane region" description="Helical" evidence="8">
    <location>
        <begin position="450"/>
        <end position="469"/>
    </location>
</feature>
<dbReference type="GO" id="GO:0016757">
    <property type="term" value="F:glycosyltransferase activity"/>
    <property type="evidence" value="ECO:0007669"/>
    <property type="project" value="UniProtKB-KW"/>
</dbReference>
<evidence type="ECO:0000256" key="6">
    <source>
        <dbReference type="ARBA" id="ARBA00023136"/>
    </source>
</evidence>
<dbReference type="KEGG" id="daur:Daura_11880"/>
<dbReference type="Pfam" id="PF04932">
    <property type="entry name" value="Wzy_C"/>
    <property type="match status" value="1"/>
</dbReference>
<keyword evidence="5 8" id="KW-1133">Transmembrane helix</keyword>
<organism evidence="12 13">
    <name type="scientific">Dactylosporangium aurantiacum</name>
    <dbReference type="NCBI Taxonomy" id="35754"/>
    <lineage>
        <taxon>Bacteria</taxon>
        <taxon>Bacillati</taxon>
        <taxon>Actinomycetota</taxon>
        <taxon>Actinomycetes</taxon>
        <taxon>Micromonosporales</taxon>
        <taxon>Micromonosporaceae</taxon>
        <taxon>Dactylosporangium</taxon>
    </lineage>
</organism>
<dbReference type="OrthoDB" id="9768937at2"/>
<reference evidence="12" key="1">
    <citation type="submission" date="2021-04" db="EMBL/GenBank/DDBJ databases">
        <title>Dactylosporangium aurantiacum NRRL B-8018 full assembly.</title>
        <authorList>
            <person name="Hartkoorn R.C."/>
            <person name="Beaudoing E."/>
            <person name="Hot D."/>
        </authorList>
    </citation>
    <scope>NUCLEOTIDE SEQUENCE</scope>
    <source>
        <strain evidence="12">NRRL B-8018</strain>
    </source>
</reference>
<keyword evidence="2 12" id="KW-0328">Glycosyltransferase</keyword>
<evidence type="ECO:0000259" key="11">
    <source>
        <dbReference type="Pfam" id="PF13579"/>
    </source>
</evidence>
<dbReference type="InterPro" id="IPR051533">
    <property type="entry name" value="WaaL-like"/>
</dbReference>
<feature type="transmembrane region" description="Helical" evidence="8">
    <location>
        <begin position="62"/>
        <end position="81"/>
    </location>
</feature>
<keyword evidence="6 8" id="KW-0472">Membrane</keyword>